<dbReference type="AlphaFoldDB" id="A0A1J8Q7T9"/>
<gene>
    <name evidence="1" type="ORF">AZE42_09884</name>
</gene>
<dbReference type="EMBL" id="LVVM01005947">
    <property type="protein sequence ID" value="OJA09376.1"/>
    <property type="molecule type" value="Genomic_DNA"/>
</dbReference>
<accession>A0A1J8Q7T9</accession>
<protein>
    <submittedName>
        <fullName evidence="1">Uncharacterized protein</fullName>
    </submittedName>
</protein>
<evidence type="ECO:0000313" key="2">
    <source>
        <dbReference type="Proteomes" id="UP000183567"/>
    </source>
</evidence>
<proteinExistence type="predicted"/>
<name>A0A1J8Q7T9_9AGAM</name>
<reference evidence="1 2" key="1">
    <citation type="submission" date="2016-03" db="EMBL/GenBank/DDBJ databases">
        <title>Comparative genomics of the ectomycorrhizal sister species Rhizopogon vinicolor and Rhizopogon vesiculosus (Basidiomycota: Boletales) reveals a divergence of the mating type B locus.</title>
        <authorList>
            <person name="Mujic A.B."/>
            <person name="Kuo A."/>
            <person name="Tritt A."/>
            <person name="Lipzen A."/>
            <person name="Chen C."/>
            <person name="Johnson J."/>
            <person name="Sharma A."/>
            <person name="Barry K."/>
            <person name="Grigoriev I.V."/>
            <person name="Spatafora J.W."/>
        </authorList>
    </citation>
    <scope>NUCLEOTIDE SEQUENCE [LARGE SCALE GENOMIC DNA]</scope>
    <source>
        <strain evidence="1 2">AM-OR11-056</strain>
    </source>
</reference>
<dbReference type="Proteomes" id="UP000183567">
    <property type="component" value="Unassembled WGS sequence"/>
</dbReference>
<comment type="caution">
    <text evidence="1">The sequence shown here is derived from an EMBL/GenBank/DDBJ whole genome shotgun (WGS) entry which is preliminary data.</text>
</comment>
<evidence type="ECO:0000313" key="1">
    <source>
        <dbReference type="EMBL" id="OJA09376.1"/>
    </source>
</evidence>
<dbReference type="OrthoDB" id="3255572at2759"/>
<sequence length="136" mass="15308">MVNRRISENIKSCAVQLWNHGWDMEDILSLLKKPPSPLVGRTRIIIRALMTAAEDLFAGDSDLFLDEACMRLAFQHNITMSPSTSSCNLTQAGLTRKVLQRLASERDEACREDFKVNLRSDFVGDGSEFVVVDETM</sequence>
<organism evidence="1 2">
    <name type="scientific">Rhizopogon vesiculosus</name>
    <dbReference type="NCBI Taxonomy" id="180088"/>
    <lineage>
        <taxon>Eukaryota</taxon>
        <taxon>Fungi</taxon>
        <taxon>Dikarya</taxon>
        <taxon>Basidiomycota</taxon>
        <taxon>Agaricomycotina</taxon>
        <taxon>Agaricomycetes</taxon>
        <taxon>Agaricomycetidae</taxon>
        <taxon>Boletales</taxon>
        <taxon>Suillineae</taxon>
        <taxon>Rhizopogonaceae</taxon>
        <taxon>Rhizopogon</taxon>
    </lineage>
</organism>
<dbReference type="STRING" id="180088.A0A1J8Q7T9"/>
<keyword evidence="2" id="KW-1185">Reference proteome</keyword>